<sequence>MGCILVSYTYSCLRSIFRRVPACQTFLVIQISKPIII</sequence>
<protein>
    <submittedName>
        <fullName evidence="1">Uncharacterized protein</fullName>
    </submittedName>
</protein>
<reference evidence="1" key="1">
    <citation type="journal article" date="2021" name="Proc. Natl. Acad. Sci. U.S.A.">
        <title>A Catalog of Tens of Thousands of Viruses from Human Metagenomes Reveals Hidden Associations with Chronic Diseases.</title>
        <authorList>
            <person name="Tisza M.J."/>
            <person name="Buck C.B."/>
        </authorList>
    </citation>
    <scope>NUCLEOTIDE SEQUENCE</scope>
    <source>
        <strain evidence="1">CtML55</strain>
    </source>
</reference>
<proteinExistence type="predicted"/>
<evidence type="ECO:0000313" key="1">
    <source>
        <dbReference type="EMBL" id="DAE30859.1"/>
    </source>
</evidence>
<organism evidence="1">
    <name type="scientific">virus sp. ctML55</name>
    <dbReference type="NCBI Taxonomy" id="2827627"/>
    <lineage>
        <taxon>Viruses</taxon>
    </lineage>
</organism>
<dbReference type="EMBL" id="BK059105">
    <property type="protein sequence ID" value="DAE30859.1"/>
    <property type="molecule type" value="Genomic_DNA"/>
</dbReference>
<accession>A0A8S5RI66</accession>
<name>A0A8S5RI66_9VIRU</name>